<feature type="region of interest" description="Disordered" evidence="1">
    <location>
        <begin position="445"/>
        <end position="500"/>
    </location>
</feature>
<dbReference type="InParanoid" id="A0A2J6TIP7"/>
<dbReference type="Proteomes" id="UP000235371">
    <property type="component" value="Unassembled WGS sequence"/>
</dbReference>
<dbReference type="EMBL" id="KZ613783">
    <property type="protein sequence ID" value="PMD62848.1"/>
    <property type="molecule type" value="Genomic_DNA"/>
</dbReference>
<dbReference type="GeneID" id="36584890"/>
<feature type="compositionally biased region" description="Acidic residues" evidence="1">
    <location>
        <begin position="452"/>
        <end position="463"/>
    </location>
</feature>
<dbReference type="OrthoDB" id="3642840at2759"/>
<feature type="region of interest" description="Disordered" evidence="1">
    <location>
        <begin position="109"/>
        <end position="167"/>
    </location>
</feature>
<dbReference type="STRING" id="1095630.A0A2J6TIP7"/>
<protein>
    <submittedName>
        <fullName evidence="2">Uncharacterized protein</fullName>
    </submittedName>
</protein>
<accession>A0A2J6TIP7</accession>
<feature type="compositionally biased region" description="Basic residues" evidence="1">
    <location>
        <begin position="144"/>
        <end position="154"/>
    </location>
</feature>
<keyword evidence="3" id="KW-1185">Reference proteome</keyword>
<reference evidence="2 3" key="1">
    <citation type="submission" date="2016-04" db="EMBL/GenBank/DDBJ databases">
        <title>A degradative enzymes factory behind the ericoid mycorrhizal symbiosis.</title>
        <authorList>
            <consortium name="DOE Joint Genome Institute"/>
            <person name="Martino E."/>
            <person name="Morin E."/>
            <person name="Grelet G."/>
            <person name="Kuo A."/>
            <person name="Kohler A."/>
            <person name="Daghino S."/>
            <person name="Barry K."/>
            <person name="Choi C."/>
            <person name="Cichocki N."/>
            <person name="Clum A."/>
            <person name="Copeland A."/>
            <person name="Hainaut M."/>
            <person name="Haridas S."/>
            <person name="Labutti K."/>
            <person name="Lindquist E."/>
            <person name="Lipzen A."/>
            <person name="Khouja H.-R."/>
            <person name="Murat C."/>
            <person name="Ohm R."/>
            <person name="Olson A."/>
            <person name="Spatafora J."/>
            <person name="Veneault-Fourrey C."/>
            <person name="Henrissat B."/>
            <person name="Grigoriev I."/>
            <person name="Martin F."/>
            <person name="Perotto S."/>
        </authorList>
    </citation>
    <scope>NUCLEOTIDE SEQUENCE [LARGE SCALE GENOMIC DNA]</scope>
    <source>
        <strain evidence="2 3">E</strain>
    </source>
</reference>
<dbReference type="RefSeq" id="XP_024739752.1">
    <property type="nucleotide sequence ID" value="XM_024876811.1"/>
</dbReference>
<dbReference type="AlphaFoldDB" id="A0A2J6TIP7"/>
<proteinExistence type="predicted"/>
<evidence type="ECO:0000313" key="2">
    <source>
        <dbReference type="EMBL" id="PMD62848.1"/>
    </source>
</evidence>
<feature type="region of interest" description="Disordered" evidence="1">
    <location>
        <begin position="252"/>
        <end position="276"/>
    </location>
</feature>
<organism evidence="2 3">
    <name type="scientific">Hyaloscypha bicolor E</name>
    <dbReference type="NCBI Taxonomy" id="1095630"/>
    <lineage>
        <taxon>Eukaryota</taxon>
        <taxon>Fungi</taxon>
        <taxon>Dikarya</taxon>
        <taxon>Ascomycota</taxon>
        <taxon>Pezizomycotina</taxon>
        <taxon>Leotiomycetes</taxon>
        <taxon>Helotiales</taxon>
        <taxon>Hyaloscyphaceae</taxon>
        <taxon>Hyaloscypha</taxon>
        <taxon>Hyaloscypha bicolor</taxon>
    </lineage>
</organism>
<name>A0A2J6TIP7_9HELO</name>
<evidence type="ECO:0000313" key="3">
    <source>
        <dbReference type="Proteomes" id="UP000235371"/>
    </source>
</evidence>
<feature type="compositionally biased region" description="Polar residues" evidence="1">
    <location>
        <begin position="120"/>
        <end position="136"/>
    </location>
</feature>
<gene>
    <name evidence="2" type="ORF">K444DRAFT_558164</name>
</gene>
<evidence type="ECO:0000256" key="1">
    <source>
        <dbReference type="SAM" id="MobiDB-lite"/>
    </source>
</evidence>
<sequence>MNWATIAPESRIYKGKNLFRWEVSPGLEHHCGICATPLHNARAKTSCIGKHVEPCYRFHQQLHFVGKSHECFGCNSSDEMHHNRHKEILKIIRELSALDQANAMLPPGYAFSGSKPRRGSTLTASTNTFTDTSSESVGGETSKVTRRERKKAKKSGNNSTSKGRRNVEAFPKEELDFVSEALHLSVHESKGAWEGTYIYDHKQPESEESGAIVDDADIDTDIDSVAGQIDNLSVKSPENMTPRQRKTVKKFTSSINHSSYGGGSRKFASQTSPKTDPFDGLDPKIFFRLGVEVEYPPKNSKTRKELVTKLVAAAKEDIEIIEREEAESAMREEGFWRWAGKTAYHAILQTRQELDWATGQKKGAPRIDFPEDEMRSDLEAKAVGEAILDEVIQAPEEVAEDENEWQQVGKASMTPALKELKVYVKKAAVTKKNVLTKVQPLPDASNFNDSTEFIEEESAGDVDEMVKRYSQRLAGKRDLGGNSPTSDSKKREGRLVISVK</sequence>